<dbReference type="AlphaFoldDB" id="A0A0S3EY81"/>
<protein>
    <submittedName>
        <fullName evidence="3">Plasmid stabilization protein</fullName>
    </submittedName>
</protein>
<dbReference type="EMBL" id="CP013264">
    <property type="protein sequence ID" value="ALR20410.1"/>
    <property type="molecule type" value="Genomic_DNA"/>
</dbReference>
<dbReference type="OrthoDB" id="9814952at2"/>
<name>A0A0S3EY81_9SPHN</name>
<organism evidence="3 4">
    <name type="scientific">Sphingobium baderi</name>
    <dbReference type="NCBI Taxonomy" id="1332080"/>
    <lineage>
        <taxon>Bacteria</taxon>
        <taxon>Pseudomonadati</taxon>
        <taxon>Pseudomonadota</taxon>
        <taxon>Alphaproteobacteria</taxon>
        <taxon>Sphingomonadales</taxon>
        <taxon>Sphingomonadaceae</taxon>
        <taxon>Sphingobium</taxon>
    </lineage>
</organism>
<accession>A0A0S3EY81</accession>
<gene>
    <name evidence="3" type="ORF">ATN00_08900</name>
</gene>
<dbReference type="RefSeq" id="WP_062064043.1">
    <property type="nucleotide sequence ID" value="NZ_CP013264.1"/>
</dbReference>
<dbReference type="Proteomes" id="UP000056968">
    <property type="component" value="Chromosome"/>
</dbReference>
<keyword evidence="4" id="KW-1185">Reference proteome</keyword>
<evidence type="ECO:0000256" key="2">
    <source>
        <dbReference type="SAM" id="Phobius"/>
    </source>
</evidence>
<keyword evidence="2" id="KW-0472">Membrane</keyword>
<keyword evidence="2" id="KW-0812">Transmembrane</keyword>
<keyword evidence="1" id="KW-1277">Toxin-antitoxin system</keyword>
<keyword evidence="2" id="KW-1133">Transmembrane helix</keyword>
<feature type="transmembrane region" description="Helical" evidence="2">
    <location>
        <begin position="71"/>
        <end position="90"/>
    </location>
</feature>
<proteinExistence type="predicted"/>
<dbReference type="Pfam" id="PF05016">
    <property type="entry name" value="ParE_toxin"/>
    <property type="match status" value="1"/>
</dbReference>
<dbReference type="STRING" id="1332080.ATN00_08900"/>
<evidence type="ECO:0000256" key="1">
    <source>
        <dbReference type="ARBA" id="ARBA00022649"/>
    </source>
</evidence>
<dbReference type="InterPro" id="IPR035093">
    <property type="entry name" value="RelE/ParE_toxin_dom_sf"/>
</dbReference>
<evidence type="ECO:0000313" key="3">
    <source>
        <dbReference type="EMBL" id="ALR20410.1"/>
    </source>
</evidence>
<sequence length="103" mass="11784">MGYRIVVTPEARDQLDAIYDYIAYAATPDIARQFTDGIVDRLAMLTDYPRTGSPRHDLRPGLRTLAYRRRVTIAFMVEEAAVVVIGFYYGGQDFETMLRDEQS</sequence>
<reference evidence="3 4" key="1">
    <citation type="submission" date="2015-11" db="EMBL/GenBank/DDBJ databases">
        <title>A Two-component Flavoprotein Monooxygenase System MeaXY Responsible for para-Hydroxylation of 2-Methyl-6-ethylaniline and 2,6-Diethylaniline in Sphingobium baderi DE-13.</title>
        <authorList>
            <person name="Cheng M."/>
            <person name="Meng Q."/>
            <person name="Yang Y."/>
            <person name="Chu C."/>
            <person name="Yan X."/>
            <person name="He J."/>
            <person name="Li S."/>
        </authorList>
    </citation>
    <scope>NUCLEOTIDE SEQUENCE [LARGE SCALE GENOMIC DNA]</scope>
    <source>
        <strain evidence="3 4">DE-13</strain>
    </source>
</reference>
<evidence type="ECO:0000313" key="4">
    <source>
        <dbReference type="Proteomes" id="UP000056968"/>
    </source>
</evidence>
<dbReference type="InterPro" id="IPR007712">
    <property type="entry name" value="RelE/ParE_toxin"/>
</dbReference>
<dbReference type="KEGG" id="sbd:ATN00_08900"/>
<dbReference type="Gene3D" id="3.30.2310.20">
    <property type="entry name" value="RelE-like"/>
    <property type="match status" value="1"/>
</dbReference>